<dbReference type="Gene3D" id="3.30.70.270">
    <property type="match status" value="1"/>
</dbReference>
<evidence type="ECO:0000256" key="1">
    <source>
        <dbReference type="SAM" id="Phobius"/>
    </source>
</evidence>
<dbReference type="SMART" id="SM00091">
    <property type="entry name" value="PAS"/>
    <property type="match status" value="1"/>
</dbReference>
<dbReference type="CDD" id="cd01949">
    <property type="entry name" value="GGDEF"/>
    <property type="match status" value="1"/>
</dbReference>
<evidence type="ECO:0000259" key="2">
    <source>
        <dbReference type="PROSITE" id="PS50112"/>
    </source>
</evidence>
<dbReference type="SMART" id="SM00052">
    <property type="entry name" value="EAL"/>
    <property type="match status" value="1"/>
</dbReference>
<dbReference type="Pfam" id="PF13426">
    <property type="entry name" value="PAS_9"/>
    <property type="match status" value="1"/>
</dbReference>
<reference evidence="7" key="1">
    <citation type="submission" date="2018-05" db="EMBL/GenBank/DDBJ databases">
        <authorList>
            <person name="Klenk H.-P."/>
            <person name="Huntemann M."/>
            <person name="Clum A."/>
            <person name="Pillay M."/>
            <person name="Palaniappan K."/>
            <person name="Varghese N."/>
            <person name="Mikhailova N."/>
            <person name="Stamatis D."/>
            <person name="Reddy T."/>
            <person name="Daum C."/>
            <person name="Shapiro N."/>
            <person name="Ivanova N."/>
            <person name="Kyrpides N."/>
            <person name="Woyke T."/>
        </authorList>
    </citation>
    <scope>NUCLEOTIDE SEQUENCE [LARGE SCALE GENOMIC DNA]</scope>
    <source>
        <strain evidence="7">DSM 45417</strain>
    </source>
</reference>
<evidence type="ECO:0000313" key="7">
    <source>
        <dbReference type="Proteomes" id="UP000246661"/>
    </source>
</evidence>
<dbReference type="SUPFAM" id="SSF55785">
    <property type="entry name" value="PYP-like sensor domain (PAS domain)"/>
    <property type="match status" value="1"/>
</dbReference>
<keyword evidence="1" id="KW-0812">Transmembrane</keyword>
<dbReference type="Pfam" id="PF00563">
    <property type="entry name" value="EAL"/>
    <property type="match status" value="1"/>
</dbReference>
<dbReference type="InterPro" id="IPR000700">
    <property type="entry name" value="PAS-assoc_C"/>
</dbReference>
<dbReference type="FunFam" id="3.30.70.270:FF:000001">
    <property type="entry name" value="Diguanylate cyclase domain protein"/>
    <property type="match status" value="1"/>
</dbReference>
<dbReference type="InterPro" id="IPR035965">
    <property type="entry name" value="PAS-like_dom_sf"/>
</dbReference>
<dbReference type="Gene3D" id="3.30.450.20">
    <property type="entry name" value="PAS domain"/>
    <property type="match status" value="1"/>
</dbReference>
<organism evidence="6 7">
    <name type="scientific">Geodermatophilus normandii</name>
    <dbReference type="NCBI Taxonomy" id="1137989"/>
    <lineage>
        <taxon>Bacteria</taxon>
        <taxon>Bacillati</taxon>
        <taxon>Actinomycetota</taxon>
        <taxon>Actinomycetes</taxon>
        <taxon>Geodermatophilales</taxon>
        <taxon>Geodermatophilaceae</taxon>
        <taxon>Geodermatophilus</taxon>
    </lineage>
</organism>
<dbReference type="CDD" id="cd00130">
    <property type="entry name" value="PAS"/>
    <property type="match status" value="1"/>
</dbReference>
<evidence type="ECO:0000259" key="4">
    <source>
        <dbReference type="PROSITE" id="PS50883"/>
    </source>
</evidence>
<evidence type="ECO:0000313" key="6">
    <source>
        <dbReference type="EMBL" id="PWW22286.1"/>
    </source>
</evidence>
<feature type="domain" description="PAS" evidence="2">
    <location>
        <begin position="202"/>
        <end position="255"/>
    </location>
</feature>
<dbReference type="InterPro" id="IPR000160">
    <property type="entry name" value="GGDEF_dom"/>
</dbReference>
<dbReference type="PROSITE" id="PS50883">
    <property type="entry name" value="EAL"/>
    <property type="match status" value="1"/>
</dbReference>
<dbReference type="PROSITE" id="PS50112">
    <property type="entry name" value="PAS"/>
    <property type="match status" value="1"/>
</dbReference>
<dbReference type="Gene3D" id="3.20.20.450">
    <property type="entry name" value="EAL domain"/>
    <property type="match status" value="1"/>
</dbReference>
<feature type="domain" description="GGDEF" evidence="5">
    <location>
        <begin position="370"/>
        <end position="504"/>
    </location>
</feature>
<dbReference type="InterPro" id="IPR052155">
    <property type="entry name" value="Biofilm_reg_signaling"/>
</dbReference>
<feature type="transmembrane region" description="Helical" evidence="1">
    <location>
        <begin position="55"/>
        <end position="74"/>
    </location>
</feature>
<dbReference type="InterPro" id="IPR001610">
    <property type="entry name" value="PAC"/>
</dbReference>
<dbReference type="Pfam" id="PF00990">
    <property type="entry name" value="GGDEF"/>
    <property type="match status" value="1"/>
</dbReference>
<name>A0A317QI00_9ACTN</name>
<dbReference type="InterPro" id="IPR000014">
    <property type="entry name" value="PAS"/>
</dbReference>
<keyword evidence="7" id="KW-1185">Reference proteome</keyword>
<dbReference type="Proteomes" id="UP000246661">
    <property type="component" value="Unassembled WGS sequence"/>
</dbReference>
<feature type="transmembrane region" description="Helical" evidence="1">
    <location>
        <begin position="80"/>
        <end position="99"/>
    </location>
</feature>
<accession>A0A317QI00</accession>
<protein>
    <submittedName>
        <fullName evidence="6">PAS domain S-box-containing protein/diguanylate cyclase (GGDEF)-like protein</fullName>
    </submittedName>
</protein>
<dbReference type="SMART" id="SM00086">
    <property type="entry name" value="PAC"/>
    <property type="match status" value="1"/>
</dbReference>
<sequence length="777" mass="82474">MPGLLARVARTLPSGRHLPDEQWHRHHRFVLRTLAALTVVVAGHALVAGHGVLGAGGLTVPVAALGAAAALPFLTRGERANLAAVGLMTAAAVVVHVSGGRTEAHFLFFALLPLAALYATPVPFVLAVGFVALHHFVLGSLLHGSVFVHGQSVAQMALLHAVFILVESWACFVAWRHFEDRRELVERLVSDRTAQLREQRDELLRLAAVVQSTDDAVYTASLDGRVRTWNPGAERLYGHAAAEVIGRHVRCLVAPGQQGLVGPALVALQQQSNVRLERLHRRRDGSVFEALLTVSAIRDEDGTLTGHAAIVRDVTEQKRAQAEAVSNAHRLQEQAGELARLALHDSLTGLANRVLLRDRLEAVLAARRTGPGAVLLLDLDDFKAVNDVHGHGAGDAVLTAVASRLRSCVRPEDTVARLGGDEFVVLVDAARGRDEVGAVAERLIAASNASVPWGPETFEVGCSIGIALLDPADGRDPDEVLRDADIAMYAAKAAGRNRFAVFEPAMHEQVVAQTQLVRDLRTAAGSGQFSLLYQPQVDLRSGRITGAEALARWHHPLHGLVLPDTFIPVAESSGTIDLIDDWALGEACRQLAGWDAAGLPRLQVAVNISARRLARGDLADTVRSSARAAGVDPARLEVEITETATTSCADEAARTLQEVRALGVSIAIDDFGTGHSSFGRLRVLPVDRLKIDRSFVAALDGRAGAGSIAGAMVAMGRSLGLDVVAEGVETAEQLDALRALGCSSVQGWLFGRPVPADEIASLVRAAPPVPALPGRPS</sequence>
<dbReference type="EMBL" id="QGTX01000001">
    <property type="protein sequence ID" value="PWW22286.1"/>
    <property type="molecule type" value="Genomic_DNA"/>
</dbReference>
<feature type="domain" description="EAL" evidence="4">
    <location>
        <begin position="513"/>
        <end position="767"/>
    </location>
</feature>
<proteinExistence type="predicted"/>
<comment type="caution">
    <text evidence="6">The sequence shown here is derived from an EMBL/GenBank/DDBJ whole genome shotgun (WGS) entry which is preliminary data.</text>
</comment>
<keyword evidence="1" id="KW-0472">Membrane</keyword>
<dbReference type="InterPro" id="IPR043128">
    <property type="entry name" value="Rev_trsase/Diguanyl_cyclase"/>
</dbReference>
<dbReference type="InterPro" id="IPR001633">
    <property type="entry name" value="EAL_dom"/>
</dbReference>
<dbReference type="PANTHER" id="PTHR44757:SF2">
    <property type="entry name" value="BIOFILM ARCHITECTURE MAINTENANCE PROTEIN MBAA"/>
    <property type="match status" value="1"/>
</dbReference>
<dbReference type="PROSITE" id="PS50113">
    <property type="entry name" value="PAC"/>
    <property type="match status" value="1"/>
</dbReference>
<dbReference type="SMART" id="SM00267">
    <property type="entry name" value="GGDEF"/>
    <property type="match status" value="1"/>
</dbReference>
<keyword evidence="1" id="KW-1133">Transmembrane helix</keyword>
<dbReference type="AlphaFoldDB" id="A0A317QI00"/>
<dbReference type="SUPFAM" id="SSF55073">
    <property type="entry name" value="Nucleotide cyclase"/>
    <property type="match status" value="1"/>
</dbReference>
<evidence type="ECO:0000259" key="5">
    <source>
        <dbReference type="PROSITE" id="PS50887"/>
    </source>
</evidence>
<dbReference type="CDD" id="cd01948">
    <property type="entry name" value="EAL"/>
    <property type="match status" value="1"/>
</dbReference>
<feature type="transmembrane region" description="Helical" evidence="1">
    <location>
        <begin position="153"/>
        <end position="175"/>
    </location>
</feature>
<dbReference type="InterPro" id="IPR029787">
    <property type="entry name" value="Nucleotide_cyclase"/>
</dbReference>
<gene>
    <name evidence="6" type="ORF">JD79_01437</name>
</gene>
<dbReference type="NCBIfam" id="TIGR00254">
    <property type="entry name" value="GGDEF"/>
    <property type="match status" value="1"/>
</dbReference>
<dbReference type="PANTHER" id="PTHR44757">
    <property type="entry name" value="DIGUANYLATE CYCLASE DGCP"/>
    <property type="match status" value="1"/>
</dbReference>
<dbReference type="SUPFAM" id="SSF141868">
    <property type="entry name" value="EAL domain-like"/>
    <property type="match status" value="1"/>
</dbReference>
<feature type="transmembrane region" description="Helical" evidence="1">
    <location>
        <begin position="106"/>
        <end position="133"/>
    </location>
</feature>
<feature type="domain" description="PAC" evidence="3">
    <location>
        <begin position="270"/>
        <end position="326"/>
    </location>
</feature>
<dbReference type="NCBIfam" id="TIGR00229">
    <property type="entry name" value="sensory_box"/>
    <property type="match status" value="1"/>
</dbReference>
<evidence type="ECO:0000259" key="3">
    <source>
        <dbReference type="PROSITE" id="PS50113"/>
    </source>
</evidence>
<dbReference type="PROSITE" id="PS50887">
    <property type="entry name" value="GGDEF"/>
    <property type="match status" value="1"/>
</dbReference>
<feature type="transmembrane region" description="Helical" evidence="1">
    <location>
        <begin position="29"/>
        <end position="48"/>
    </location>
</feature>
<dbReference type="InterPro" id="IPR035919">
    <property type="entry name" value="EAL_sf"/>
</dbReference>